<dbReference type="PANTHER" id="PTHR30204:SF90">
    <property type="entry name" value="HTH-TYPE TRANSCRIPTIONAL ACTIVATOR MTA"/>
    <property type="match status" value="1"/>
</dbReference>
<dbReference type="RefSeq" id="WP_007049694.1">
    <property type="nucleotide sequence ID" value="NZ_DS560018.1"/>
</dbReference>
<dbReference type="HOGENOM" id="CLU_060077_0_0_9"/>
<dbReference type="InterPro" id="IPR009061">
    <property type="entry name" value="DNA-bd_dom_put_sf"/>
</dbReference>
<dbReference type="InterPro" id="IPR000551">
    <property type="entry name" value="MerR-type_HTH_dom"/>
</dbReference>
<dbReference type="eggNOG" id="COG0789">
    <property type="taxonomic scope" value="Bacteria"/>
</dbReference>
<evidence type="ECO:0000313" key="3">
    <source>
        <dbReference type="EMBL" id="EDS73385.1"/>
    </source>
</evidence>
<dbReference type="Gene3D" id="1.10.1660.10">
    <property type="match status" value="1"/>
</dbReference>
<dbReference type="InterPro" id="IPR012925">
    <property type="entry name" value="TipAS_dom"/>
</dbReference>
<comment type="caution">
    <text evidence="3">The sequence shown here is derived from an EMBL/GenBank/DDBJ whole genome shotgun (WGS) entry which is preliminary data.</text>
</comment>
<organism evidence="3 4">
    <name type="scientific">Anaerofustis stercorihominis DSM 17244</name>
    <dbReference type="NCBI Taxonomy" id="445971"/>
    <lineage>
        <taxon>Bacteria</taxon>
        <taxon>Bacillati</taxon>
        <taxon>Bacillota</taxon>
        <taxon>Clostridia</taxon>
        <taxon>Eubacteriales</taxon>
        <taxon>Eubacteriaceae</taxon>
        <taxon>Anaerofustis</taxon>
    </lineage>
</organism>
<dbReference type="SUPFAM" id="SSF46955">
    <property type="entry name" value="Putative DNA-binding domain"/>
    <property type="match status" value="1"/>
</dbReference>
<dbReference type="AlphaFoldDB" id="B1C6A0"/>
<dbReference type="STRING" id="445971.ANASTE_00240"/>
<accession>B1C6A0</accession>
<dbReference type="Pfam" id="PF13411">
    <property type="entry name" value="MerR_1"/>
    <property type="match status" value="1"/>
</dbReference>
<protein>
    <submittedName>
        <fullName evidence="3">Transcriptional regulator, MerR family</fullName>
    </submittedName>
</protein>
<reference evidence="3" key="1">
    <citation type="submission" date="2008-01" db="EMBL/GenBank/DDBJ databases">
        <authorList>
            <person name="Fulton L."/>
            <person name="Clifton S."/>
            <person name="Fulton B."/>
            <person name="Xu J."/>
            <person name="Minx P."/>
            <person name="Pepin K.H."/>
            <person name="Johnson M."/>
            <person name="Thiruvilangam P."/>
            <person name="Bhonagiri V."/>
            <person name="Nash W.E."/>
            <person name="Mardis E.R."/>
            <person name="Wilson R.K."/>
        </authorList>
    </citation>
    <scope>NUCLEOTIDE SEQUENCE [LARGE SCALE GENOMIC DNA]</scope>
    <source>
        <strain evidence="3">DSM 17244</strain>
    </source>
</reference>
<dbReference type="GeneID" id="98000061"/>
<dbReference type="PANTHER" id="PTHR30204">
    <property type="entry name" value="REDOX-CYCLING DRUG-SENSING TRANSCRIPTIONAL ACTIVATOR SOXR"/>
    <property type="match status" value="1"/>
</dbReference>
<dbReference type="OrthoDB" id="9814833at2"/>
<proteinExistence type="predicted"/>
<dbReference type="Pfam" id="PF07739">
    <property type="entry name" value="TipAS"/>
    <property type="match status" value="1"/>
</dbReference>
<evidence type="ECO:0000259" key="2">
    <source>
        <dbReference type="PROSITE" id="PS50937"/>
    </source>
</evidence>
<dbReference type="InterPro" id="IPR047057">
    <property type="entry name" value="MerR_fam"/>
</dbReference>
<dbReference type="EMBL" id="ABIL02000004">
    <property type="protein sequence ID" value="EDS73385.1"/>
    <property type="molecule type" value="Genomic_DNA"/>
</dbReference>
<dbReference type="Proteomes" id="UP000005178">
    <property type="component" value="Unassembled WGS sequence"/>
</dbReference>
<dbReference type="SMART" id="SM00422">
    <property type="entry name" value="HTH_MERR"/>
    <property type="match status" value="1"/>
</dbReference>
<reference evidence="3" key="2">
    <citation type="submission" date="2013-08" db="EMBL/GenBank/DDBJ databases">
        <title>Draft genome sequence of Anaerofustis stercorihominis (DSM 17244).</title>
        <authorList>
            <person name="Sudarsanam P."/>
            <person name="Ley R."/>
            <person name="Guruge J."/>
            <person name="Turnbaugh P.J."/>
            <person name="Mahowald M."/>
            <person name="Liep D."/>
            <person name="Gordon J."/>
        </authorList>
    </citation>
    <scope>NUCLEOTIDE SEQUENCE</scope>
    <source>
        <strain evidence="3">DSM 17244</strain>
    </source>
</reference>
<dbReference type="GO" id="GO:0003700">
    <property type="term" value="F:DNA-binding transcription factor activity"/>
    <property type="evidence" value="ECO:0007669"/>
    <property type="project" value="InterPro"/>
</dbReference>
<gene>
    <name evidence="3" type="ORF">ANASTE_00240</name>
</gene>
<name>B1C6A0_9FIRM</name>
<evidence type="ECO:0000313" key="4">
    <source>
        <dbReference type="Proteomes" id="UP000005178"/>
    </source>
</evidence>
<dbReference type="PROSITE" id="PS50937">
    <property type="entry name" value="HTH_MERR_2"/>
    <property type="match status" value="1"/>
</dbReference>
<keyword evidence="1" id="KW-0238">DNA-binding</keyword>
<evidence type="ECO:0000256" key="1">
    <source>
        <dbReference type="ARBA" id="ARBA00023125"/>
    </source>
</evidence>
<dbReference type="GO" id="GO:0003677">
    <property type="term" value="F:DNA binding"/>
    <property type="evidence" value="ECO:0007669"/>
    <property type="project" value="UniProtKB-KW"/>
</dbReference>
<sequence length="285" mass="33508">MMTVKEVAELTGVSVRTLQYYDEIGVFKPTKVTEVGYRLYDDEALSTLQQILFFKELDFSLKDIKFIMGNKDFDKLEIFKKQKELIKIKRNRLNRLLGLLERLEKGEKDMSFKEFDLSEYISVLEKFKSENTDEVIKNWGSIENFDKFIEKVREDEINVAQNAVKYYGSTKKYTEAIKKNLDNFTENMKMIKDKGYVEENERLMNLLLSDLTLDVKLNEVQNIIKDILNLMPDMDMGENYFDIMIDGYLNNESIIDAVDKKYGAGASKFMGEAYRYYFDNNSENK</sequence>
<feature type="domain" description="HTH merR-type" evidence="2">
    <location>
        <begin position="1"/>
        <end position="70"/>
    </location>
</feature>
<dbReference type="CDD" id="cd01106">
    <property type="entry name" value="HTH_TipAL-Mta"/>
    <property type="match status" value="1"/>
</dbReference>
<keyword evidence="4" id="KW-1185">Reference proteome</keyword>